<organism evidence="1 2">
    <name type="scientific">Plasmodiophora brassicae</name>
    <name type="common">Clubroot disease agent</name>
    <dbReference type="NCBI Taxonomy" id="37360"/>
    <lineage>
        <taxon>Eukaryota</taxon>
        <taxon>Sar</taxon>
        <taxon>Rhizaria</taxon>
        <taxon>Endomyxa</taxon>
        <taxon>Phytomyxea</taxon>
        <taxon>Plasmodiophorida</taxon>
        <taxon>Plasmodiophoridae</taxon>
        <taxon>Plasmodiophora</taxon>
    </lineage>
</organism>
<gene>
    <name evidence="1" type="ORF">PBRA_001515</name>
</gene>
<reference evidence="1 2" key="1">
    <citation type="submission" date="2015-02" db="EMBL/GenBank/DDBJ databases">
        <authorList>
            <person name="Chooi Y.-H."/>
        </authorList>
    </citation>
    <scope>NUCLEOTIDE SEQUENCE [LARGE SCALE GENOMIC DNA]</scope>
    <source>
        <strain evidence="1">E3</strain>
    </source>
</reference>
<dbReference type="EMBL" id="CDSF01000101">
    <property type="protein sequence ID" value="CEP00461.1"/>
    <property type="molecule type" value="Genomic_DNA"/>
</dbReference>
<accession>A0A0G4IZG1</accession>
<evidence type="ECO:0000313" key="2">
    <source>
        <dbReference type="Proteomes" id="UP000039324"/>
    </source>
</evidence>
<sequence>MREIALLEGILKKGISGNYSCLEFDQIDGPLFDCFFEFSQQILPLLPNMLSNARSCPDVSIRTVASRLSNKLQTSFDVWRDFMDAGQCDDYLIRRLIDLLASNRRALNVVIQAMHDYRPHSAGY</sequence>
<keyword evidence="2" id="KW-1185">Reference proteome</keyword>
<proteinExistence type="predicted"/>
<name>A0A0G4IZG1_PLABS</name>
<dbReference type="Proteomes" id="UP000039324">
    <property type="component" value="Unassembled WGS sequence"/>
</dbReference>
<protein>
    <submittedName>
        <fullName evidence="1">Uncharacterized protein</fullName>
    </submittedName>
</protein>
<evidence type="ECO:0000313" key="1">
    <source>
        <dbReference type="EMBL" id="CEP00461.1"/>
    </source>
</evidence>
<dbReference type="AlphaFoldDB" id="A0A0G4IZG1"/>